<evidence type="ECO:0000313" key="1">
    <source>
        <dbReference type="EMBL" id="KAJ8666262.1"/>
    </source>
</evidence>
<comment type="caution">
    <text evidence="1">The sequence shown here is derived from an EMBL/GenBank/DDBJ whole genome shotgun (WGS) entry which is preliminary data.</text>
</comment>
<name>A0ACC2N5B4_9HYME</name>
<protein>
    <submittedName>
        <fullName evidence="1">Uncharacterized protein</fullName>
    </submittedName>
</protein>
<reference evidence="1" key="1">
    <citation type="submission" date="2023-04" db="EMBL/GenBank/DDBJ databases">
        <title>A chromosome-level genome assembly of the parasitoid wasp Eretmocerus hayati.</title>
        <authorList>
            <person name="Zhong Y."/>
            <person name="Liu S."/>
            <person name="Liu Y."/>
        </authorList>
    </citation>
    <scope>NUCLEOTIDE SEQUENCE</scope>
    <source>
        <strain evidence="1">ZJU_SS_LIU_2023</strain>
    </source>
</reference>
<gene>
    <name evidence="1" type="ORF">QAD02_007924</name>
</gene>
<accession>A0ACC2N5B4</accession>
<organism evidence="1 2">
    <name type="scientific">Eretmocerus hayati</name>
    <dbReference type="NCBI Taxonomy" id="131215"/>
    <lineage>
        <taxon>Eukaryota</taxon>
        <taxon>Metazoa</taxon>
        <taxon>Ecdysozoa</taxon>
        <taxon>Arthropoda</taxon>
        <taxon>Hexapoda</taxon>
        <taxon>Insecta</taxon>
        <taxon>Pterygota</taxon>
        <taxon>Neoptera</taxon>
        <taxon>Endopterygota</taxon>
        <taxon>Hymenoptera</taxon>
        <taxon>Apocrita</taxon>
        <taxon>Proctotrupomorpha</taxon>
        <taxon>Chalcidoidea</taxon>
        <taxon>Aphelinidae</taxon>
        <taxon>Aphelininae</taxon>
        <taxon>Eretmocerus</taxon>
    </lineage>
</organism>
<sequence>MLPVPSAHFELIALSETLVLRAGLNGSAVTLCAVHWCVRLTVRKTFSVLAARKAARVAASSSDHLLRLSEACIAEIEEASTIKSSILAVSIEVHLQPSLGSTWPSEQEEKNATLRHFSSSRNDSPPSWASRPNWSIFSPRGSHSLCLLR</sequence>
<dbReference type="EMBL" id="CM056744">
    <property type="protein sequence ID" value="KAJ8666262.1"/>
    <property type="molecule type" value="Genomic_DNA"/>
</dbReference>
<proteinExistence type="predicted"/>
<dbReference type="Proteomes" id="UP001239111">
    <property type="component" value="Chromosome 4"/>
</dbReference>
<keyword evidence="2" id="KW-1185">Reference proteome</keyword>
<evidence type="ECO:0000313" key="2">
    <source>
        <dbReference type="Proteomes" id="UP001239111"/>
    </source>
</evidence>